<gene>
    <name evidence="1" type="ORF">DWV67_16160</name>
</gene>
<evidence type="ECO:0000313" key="2">
    <source>
        <dbReference type="Proteomes" id="UP000266376"/>
    </source>
</evidence>
<evidence type="ECO:0000313" key="1">
    <source>
        <dbReference type="EMBL" id="RGW46291.1"/>
    </source>
</evidence>
<organism evidence="1 2">
    <name type="scientific">Dorea formicigenerans</name>
    <dbReference type="NCBI Taxonomy" id="39486"/>
    <lineage>
        <taxon>Bacteria</taxon>
        <taxon>Bacillati</taxon>
        <taxon>Bacillota</taxon>
        <taxon>Clostridia</taxon>
        <taxon>Lachnospirales</taxon>
        <taxon>Lachnospiraceae</taxon>
        <taxon>Dorea</taxon>
    </lineage>
</organism>
<accession>A0A395XGM9</accession>
<dbReference type="EMBL" id="QSAJ01000085">
    <property type="protein sequence ID" value="RGW46291.1"/>
    <property type="molecule type" value="Genomic_DNA"/>
</dbReference>
<sequence>MVFYFFVISYKLHINLKWFDELIVFLIPYISWQMITVVKQLIQGDELNFQNIISNIFSLEPGHLMEHCGMFM</sequence>
<proteinExistence type="predicted"/>
<name>A0A395XGM9_9FIRM</name>
<comment type="caution">
    <text evidence="1">The sequence shown here is derived from an EMBL/GenBank/DDBJ whole genome shotgun (WGS) entry which is preliminary data.</text>
</comment>
<dbReference type="AlphaFoldDB" id="A0A395XGM9"/>
<protein>
    <submittedName>
        <fullName evidence="1">Uncharacterized protein</fullName>
    </submittedName>
</protein>
<dbReference type="Proteomes" id="UP000266376">
    <property type="component" value="Unassembled WGS sequence"/>
</dbReference>
<reference evidence="1 2" key="1">
    <citation type="submission" date="2018-08" db="EMBL/GenBank/DDBJ databases">
        <title>A genome reference for cultivated species of the human gut microbiota.</title>
        <authorList>
            <person name="Zou Y."/>
            <person name="Xue W."/>
            <person name="Luo G."/>
        </authorList>
    </citation>
    <scope>NUCLEOTIDE SEQUENCE [LARGE SCALE GENOMIC DNA]</scope>
    <source>
        <strain evidence="1 2">AF12-11</strain>
    </source>
</reference>